<name>A0A438IQS0_VITVI</name>
<dbReference type="EMBL" id="QGNW01000089">
    <property type="protein sequence ID" value="RVW99063.1"/>
    <property type="molecule type" value="Genomic_DNA"/>
</dbReference>
<dbReference type="PANTHER" id="PTHR34458:SF5">
    <property type="entry name" value="POLLEN OLE E 1 ALLERGEN AND EXTENSIN FAMILY PROTEIN"/>
    <property type="match status" value="1"/>
</dbReference>
<reference evidence="2 3" key="1">
    <citation type="journal article" date="2018" name="PLoS Genet.">
        <title>Population sequencing reveals clonal diversity and ancestral inbreeding in the grapevine cultivar Chardonnay.</title>
        <authorList>
            <person name="Roach M.J."/>
            <person name="Johnson D.L."/>
            <person name="Bohlmann J."/>
            <person name="van Vuuren H.J."/>
            <person name="Jones S.J."/>
            <person name="Pretorius I.S."/>
            <person name="Schmidt S.A."/>
            <person name="Borneman A.R."/>
        </authorList>
    </citation>
    <scope>NUCLEOTIDE SEQUENCE [LARGE SCALE GENOMIC DNA]</scope>
    <source>
        <strain evidence="3">cv. Chardonnay</strain>
        <tissue evidence="2">Leaf</tissue>
    </source>
</reference>
<dbReference type="InterPro" id="IPR040404">
    <property type="entry name" value="Phylloplanin-like"/>
</dbReference>
<feature type="signal peptide" evidence="1">
    <location>
        <begin position="1"/>
        <end position="17"/>
    </location>
</feature>
<keyword evidence="1" id="KW-0732">Signal</keyword>
<organism evidence="2 3">
    <name type="scientific">Vitis vinifera</name>
    <name type="common">Grape</name>
    <dbReference type="NCBI Taxonomy" id="29760"/>
    <lineage>
        <taxon>Eukaryota</taxon>
        <taxon>Viridiplantae</taxon>
        <taxon>Streptophyta</taxon>
        <taxon>Embryophyta</taxon>
        <taxon>Tracheophyta</taxon>
        <taxon>Spermatophyta</taxon>
        <taxon>Magnoliopsida</taxon>
        <taxon>eudicotyledons</taxon>
        <taxon>Gunneridae</taxon>
        <taxon>Pentapetalae</taxon>
        <taxon>rosids</taxon>
        <taxon>Vitales</taxon>
        <taxon>Vitaceae</taxon>
        <taxon>Viteae</taxon>
        <taxon>Vitis</taxon>
    </lineage>
</organism>
<accession>A0A438IQS0</accession>
<proteinExistence type="predicted"/>
<evidence type="ECO:0000313" key="3">
    <source>
        <dbReference type="Proteomes" id="UP000288805"/>
    </source>
</evidence>
<protein>
    <submittedName>
        <fullName evidence="2">Phylloplanin</fullName>
    </submittedName>
</protein>
<gene>
    <name evidence="2" type="primary">PHYLL</name>
    <name evidence="2" type="ORF">CK203_019075</name>
</gene>
<dbReference type="AlphaFoldDB" id="A0A438IQS0"/>
<evidence type="ECO:0000256" key="1">
    <source>
        <dbReference type="SAM" id="SignalP"/>
    </source>
</evidence>
<dbReference type="PANTHER" id="PTHR34458">
    <property type="entry name" value="POLLEN OLE E 1 ALLERGEN AND EXTENSIN FAMILY PROTEIN-RELATED"/>
    <property type="match status" value="1"/>
</dbReference>
<sequence length="157" mass="16322">MALKSLLFFSLLVAVAAAPVAEAQLGNIIGSILDLIRIQGICFAQPTATWVLMAPQPQLSPVNAPVQLQCGAGNVISSATTNSAGLFSILLDPLQFLLSSLLTNCNLVVNTPLSTCNSGLPSSGALLSPLRLIGNTLQGPLHITNIIPANFVFLPHL</sequence>
<dbReference type="Proteomes" id="UP000288805">
    <property type="component" value="Unassembled WGS sequence"/>
</dbReference>
<evidence type="ECO:0000313" key="2">
    <source>
        <dbReference type="EMBL" id="RVW99063.1"/>
    </source>
</evidence>
<comment type="caution">
    <text evidence="2">The sequence shown here is derived from an EMBL/GenBank/DDBJ whole genome shotgun (WGS) entry which is preliminary data.</text>
</comment>
<feature type="chain" id="PRO_5019290337" evidence="1">
    <location>
        <begin position="18"/>
        <end position="157"/>
    </location>
</feature>